<proteinExistence type="predicted"/>
<keyword evidence="2" id="KW-1185">Reference proteome</keyword>
<dbReference type="EMBL" id="JACOOX010000003">
    <property type="protein sequence ID" value="MBC5662264.1"/>
    <property type="molecule type" value="Genomic_DNA"/>
</dbReference>
<accession>A0A8I0AFQ3</accession>
<protein>
    <submittedName>
        <fullName evidence="1">Ferrous iron transport protein A</fullName>
    </submittedName>
</protein>
<evidence type="ECO:0000313" key="2">
    <source>
        <dbReference type="Proteomes" id="UP000615234"/>
    </source>
</evidence>
<dbReference type="Proteomes" id="UP000615234">
    <property type="component" value="Unassembled WGS sequence"/>
</dbReference>
<gene>
    <name evidence="1" type="ORF">H8S09_05050</name>
</gene>
<reference evidence="1 2" key="1">
    <citation type="submission" date="2020-08" db="EMBL/GenBank/DDBJ databases">
        <title>Genome public.</title>
        <authorList>
            <person name="Liu C."/>
            <person name="Sun Q."/>
        </authorList>
    </citation>
    <scope>NUCLEOTIDE SEQUENCE [LARGE SCALE GENOMIC DNA]</scope>
    <source>
        <strain evidence="1 2">NSJ-10</strain>
    </source>
</reference>
<organism evidence="1 2">
    <name type="scientific">Coprococcus hominis</name>
    <name type="common">ex Liu et al. 2022</name>
    <dbReference type="NCBI Taxonomy" id="2763039"/>
    <lineage>
        <taxon>Bacteria</taxon>
        <taxon>Bacillati</taxon>
        <taxon>Bacillota</taxon>
        <taxon>Clostridia</taxon>
        <taxon>Lachnospirales</taxon>
        <taxon>Lachnospiraceae</taxon>
        <taxon>Coprococcus</taxon>
    </lineage>
</organism>
<dbReference type="AlphaFoldDB" id="A0A8I0AFQ3"/>
<evidence type="ECO:0000313" key="1">
    <source>
        <dbReference type="EMBL" id="MBC5662264.1"/>
    </source>
</evidence>
<name>A0A8I0AFQ3_9FIRM</name>
<comment type="caution">
    <text evidence="1">The sequence shown here is derived from an EMBL/GenBank/DDBJ whole genome shotgun (WGS) entry which is preliminary data.</text>
</comment>
<sequence>MIDTYLLEERVVIMMSLSNAADGFCSTIAWNCADKALFGDCPLDTGDEVQVVSSFFGNVIVRVHGRCLAITKDTAERIKMCQPDAQ</sequence>